<reference evidence="3 4" key="1">
    <citation type="submission" date="2015-07" db="EMBL/GenBank/DDBJ databases">
        <title>Draft genome of Bellilinea caldifistulae DSM 17877.</title>
        <authorList>
            <person name="Hemp J."/>
            <person name="Ward L.M."/>
            <person name="Pace L.A."/>
            <person name="Fischer W.W."/>
        </authorList>
    </citation>
    <scope>NUCLEOTIDE SEQUENCE [LARGE SCALE GENOMIC DNA]</scope>
    <source>
        <strain evidence="3 4">GOMI-1</strain>
    </source>
</reference>
<dbReference type="RefSeq" id="WP_061913551.1">
    <property type="nucleotide sequence ID" value="NZ_DF967971.1"/>
</dbReference>
<feature type="domain" description="DnaB/C C-terminal" evidence="2">
    <location>
        <begin position="146"/>
        <end position="199"/>
    </location>
</feature>
<dbReference type="STRING" id="360411.AC812_03620"/>
<protein>
    <recommendedName>
        <fullName evidence="2">DnaB/C C-terminal domain-containing protein</fullName>
    </recommendedName>
</protein>
<accession>A0A0N8GNB3</accession>
<dbReference type="OrthoDB" id="9770238at2"/>
<dbReference type="Pfam" id="PF07261">
    <property type="entry name" value="DnaB_2"/>
    <property type="match status" value="1"/>
</dbReference>
<evidence type="ECO:0000313" key="3">
    <source>
        <dbReference type="EMBL" id="KPL77618.1"/>
    </source>
</evidence>
<keyword evidence="4" id="KW-1185">Reference proteome</keyword>
<evidence type="ECO:0000313" key="4">
    <source>
        <dbReference type="Proteomes" id="UP000050514"/>
    </source>
</evidence>
<proteinExistence type="inferred from homology"/>
<dbReference type="InterPro" id="IPR034829">
    <property type="entry name" value="DnaD-like_sf"/>
</dbReference>
<evidence type="ECO:0000259" key="2">
    <source>
        <dbReference type="Pfam" id="PF07261"/>
    </source>
</evidence>
<name>A0A0N8GNB3_9CHLR</name>
<gene>
    <name evidence="3" type="ORF">AC812_03620</name>
</gene>
<dbReference type="Proteomes" id="UP000050514">
    <property type="component" value="Unassembled WGS sequence"/>
</dbReference>
<dbReference type="EMBL" id="LGHJ01000009">
    <property type="protein sequence ID" value="KPL77618.1"/>
    <property type="molecule type" value="Genomic_DNA"/>
</dbReference>
<dbReference type="SUPFAM" id="SSF158499">
    <property type="entry name" value="DnaD domain-like"/>
    <property type="match status" value="1"/>
</dbReference>
<sequence length="232" mass="27077">MMRPFTGFPPGKTRLTPLPAAFFSELLPQIDDLSELKVTLYVFWLLDRMEGEFRFFRQSDLAQDERLLEGMGKNRTQALVQLQHGLERAVQRGSLLKVNLGDEDSIYFLNTPRGRAAVAALQNGEWSPEDIQRPEVRLTLERPNIFRLYEENIGPLTPLVAEMLEDAEKTYPAEWIEEAIRAAVENNVRRWRYVEAILRARLERSEHEANRGKSEKDRRRYIQGEYGEFVEH</sequence>
<comment type="similarity">
    <text evidence="1">Belongs to the DnaB/DnaD family.</text>
</comment>
<organism evidence="3 4">
    <name type="scientific">Bellilinea caldifistulae</name>
    <dbReference type="NCBI Taxonomy" id="360411"/>
    <lineage>
        <taxon>Bacteria</taxon>
        <taxon>Bacillati</taxon>
        <taxon>Chloroflexota</taxon>
        <taxon>Anaerolineae</taxon>
        <taxon>Anaerolineales</taxon>
        <taxon>Anaerolineaceae</taxon>
        <taxon>Bellilinea</taxon>
    </lineage>
</organism>
<dbReference type="InterPro" id="IPR006343">
    <property type="entry name" value="DnaB/C_C"/>
</dbReference>
<evidence type="ECO:0000256" key="1">
    <source>
        <dbReference type="ARBA" id="ARBA00093462"/>
    </source>
</evidence>
<comment type="caution">
    <text evidence="3">The sequence shown here is derived from an EMBL/GenBank/DDBJ whole genome shotgun (WGS) entry which is preliminary data.</text>
</comment>
<dbReference type="NCBIfam" id="TIGR01446">
    <property type="entry name" value="DnaD_dom"/>
    <property type="match status" value="1"/>
</dbReference>
<dbReference type="Gene3D" id="1.10.10.630">
    <property type="entry name" value="DnaD domain-like"/>
    <property type="match status" value="1"/>
</dbReference>
<dbReference type="AlphaFoldDB" id="A0A0N8GNB3"/>